<dbReference type="EMBL" id="FOHA01000002">
    <property type="protein sequence ID" value="SER60499.1"/>
    <property type="molecule type" value="Genomic_DNA"/>
</dbReference>
<dbReference type="GO" id="GO:0032259">
    <property type="term" value="P:methylation"/>
    <property type="evidence" value="ECO:0007669"/>
    <property type="project" value="UniProtKB-KW"/>
</dbReference>
<dbReference type="STRING" id="142588.SAMN04488559_102113"/>
<proteinExistence type="predicted"/>
<name>A0A1H9QKW1_9LACT</name>
<feature type="binding site" evidence="2">
    <location>
        <position position="193"/>
    </location>
    <ligand>
        <name>S-adenosyl-L-methionine</name>
        <dbReference type="ChEBI" id="CHEBI:59789"/>
    </ligand>
</feature>
<accession>A0A1H9QKW1</accession>
<gene>
    <name evidence="5" type="ORF">SAMN04488559_102113</name>
</gene>
<feature type="binding site" evidence="1">
    <location>
        <position position="20"/>
    </location>
    <ligand>
        <name>Zn(2+)</name>
        <dbReference type="ChEBI" id="CHEBI:29105"/>
    </ligand>
</feature>
<evidence type="ECO:0000256" key="1">
    <source>
        <dbReference type="PIRSR" id="PIRSR018249-1"/>
    </source>
</evidence>
<dbReference type="InterPro" id="IPR025714">
    <property type="entry name" value="Methyltranfer_dom"/>
</dbReference>
<dbReference type="InterPro" id="IPR016718">
    <property type="entry name" value="rRNA_m1G-MeTrfase_A_prd"/>
</dbReference>
<dbReference type="Gene3D" id="3.40.50.150">
    <property type="entry name" value="Vaccinia Virus protein VP39"/>
    <property type="match status" value="1"/>
</dbReference>
<evidence type="ECO:0000259" key="3">
    <source>
        <dbReference type="Pfam" id="PF13847"/>
    </source>
</evidence>
<feature type="domain" description="Methyltransferase" evidence="3">
    <location>
        <begin position="94"/>
        <end position="215"/>
    </location>
</feature>
<dbReference type="GO" id="GO:0008168">
    <property type="term" value="F:methyltransferase activity"/>
    <property type="evidence" value="ECO:0007669"/>
    <property type="project" value="UniProtKB-KW"/>
</dbReference>
<feature type="binding site" evidence="2">
    <location>
        <position position="79"/>
    </location>
    <ligand>
        <name>S-adenosyl-L-methionine</name>
        <dbReference type="ChEBI" id="CHEBI:59789"/>
    </ligand>
</feature>
<dbReference type="SUPFAM" id="SSF53335">
    <property type="entry name" value="S-adenosyl-L-methionine-dependent methyltransferases"/>
    <property type="match status" value="1"/>
</dbReference>
<evidence type="ECO:0000313" key="6">
    <source>
        <dbReference type="Proteomes" id="UP000198948"/>
    </source>
</evidence>
<feature type="domain" description="23S rRNA (guanine(745)-N(1))-methyltransferase N-terminal" evidence="4">
    <location>
        <begin position="18"/>
        <end position="51"/>
    </location>
</feature>
<keyword evidence="5" id="KW-0489">Methyltransferase</keyword>
<keyword evidence="2" id="KW-0949">S-adenosyl-L-methionine</keyword>
<keyword evidence="1" id="KW-0862">Zinc</keyword>
<evidence type="ECO:0000259" key="4">
    <source>
        <dbReference type="Pfam" id="PF21302"/>
    </source>
</evidence>
<dbReference type="GO" id="GO:0046872">
    <property type="term" value="F:metal ion binding"/>
    <property type="evidence" value="ECO:0007669"/>
    <property type="project" value="UniProtKB-KW"/>
</dbReference>
<keyword evidence="5" id="KW-0808">Transferase</keyword>
<protein>
    <submittedName>
        <fullName evidence="5">23S rRNA (Guanine745-N1)-methyltransferase</fullName>
    </submittedName>
</protein>
<keyword evidence="1" id="KW-0479">Metal-binding</keyword>
<dbReference type="Proteomes" id="UP000198948">
    <property type="component" value="Unassembled WGS sequence"/>
</dbReference>
<feature type="binding site" evidence="1">
    <location>
        <position position="23"/>
    </location>
    <ligand>
        <name>Zn(2+)</name>
        <dbReference type="ChEBI" id="CHEBI:29105"/>
    </ligand>
</feature>
<feature type="binding site" evidence="1">
    <location>
        <position position="41"/>
    </location>
    <ligand>
        <name>Zn(2+)</name>
        <dbReference type="ChEBI" id="CHEBI:29105"/>
    </ligand>
</feature>
<dbReference type="InterPro" id="IPR048647">
    <property type="entry name" value="RlmA_N"/>
</dbReference>
<feature type="binding site" evidence="1">
    <location>
        <position position="37"/>
    </location>
    <ligand>
        <name>Zn(2+)</name>
        <dbReference type="ChEBI" id="CHEBI:29105"/>
    </ligand>
</feature>
<organism evidence="5 6">
    <name type="scientific">Isobaculum melis</name>
    <dbReference type="NCBI Taxonomy" id="142588"/>
    <lineage>
        <taxon>Bacteria</taxon>
        <taxon>Bacillati</taxon>
        <taxon>Bacillota</taxon>
        <taxon>Bacilli</taxon>
        <taxon>Lactobacillales</taxon>
        <taxon>Carnobacteriaceae</taxon>
        <taxon>Isobaculum</taxon>
    </lineage>
</organism>
<dbReference type="Pfam" id="PF13847">
    <property type="entry name" value="Methyltransf_31"/>
    <property type="match status" value="1"/>
</dbReference>
<dbReference type="CDD" id="cd02440">
    <property type="entry name" value="AdoMet_MTases"/>
    <property type="match status" value="1"/>
</dbReference>
<keyword evidence="6" id="KW-1185">Reference proteome</keyword>
<feature type="binding site" evidence="2">
    <location>
        <begin position="106"/>
        <end position="107"/>
    </location>
    <ligand>
        <name>S-adenosyl-L-methionine</name>
        <dbReference type="ChEBI" id="CHEBI:59789"/>
    </ligand>
</feature>
<dbReference type="Pfam" id="PF21302">
    <property type="entry name" value="Zn_ribbon_RlmA"/>
    <property type="match status" value="1"/>
</dbReference>
<reference evidence="5 6" key="1">
    <citation type="submission" date="2016-10" db="EMBL/GenBank/DDBJ databases">
        <authorList>
            <person name="de Groot N.N."/>
        </authorList>
    </citation>
    <scope>NUCLEOTIDE SEQUENCE [LARGE SCALE GENOMIC DNA]</scope>
    <source>
        <strain evidence="5 6">DSM 13760</strain>
    </source>
</reference>
<dbReference type="InterPro" id="IPR029063">
    <property type="entry name" value="SAM-dependent_MTases_sf"/>
</dbReference>
<evidence type="ECO:0000313" key="5">
    <source>
        <dbReference type="EMBL" id="SER60499.1"/>
    </source>
</evidence>
<dbReference type="PIRSF" id="PIRSF018249">
    <property type="entry name" value="MyrA_prd"/>
    <property type="match status" value="1"/>
</dbReference>
<dbReference type="RefSeq" id="WP_092649922.1">
    <property type="nucleotide sequence ID" value="NZ_FOHA01000002.1"/>
</dbReference>
<dbReference type="OrthoDB" id="5522265at2"/>
<dbReference type="AlphaFoldDB" id="A0A1H9QKW1"/>
<sequence>MKKITRGKLFLEENYSLFQCPVCQSDFIGVEEHSLCCQKGHRFDLAKKGNLYFLIGASKNEYDKEMLQSRYRIAQAGLFNGILKAIMPELTAHQKKDALLDVGCGEGSQLAFFADQGIKGPKIGFDISKDAVQLAATHFEQAFWCVADLAKSPFASAKYQTILNIFSPSNYQEFKRLLADGGQLIKVVPAENYLGELRQLLYQDQSNKQSYSNQEVVDKFKEHFPKMTVKQVTYSFDLKENDFFDLLEMTPLQWGATKEAVEQAKKQPLKSITVDVVLLIGKK</sequence>
<evidence type="ECO:0000256" key="2">
    <source>
        <dbReference type="PIRSR" id="PIRSR018249-2"/>
    </source>
</evidence>